<comment type="caution">
    <text evidence="1">The sequence shown here is derived from an EMBL/GenBank/DDBJ whole genome shotgun (WGS) entry which is preliminary data.</text>
</comment>
<dbReference type="RefSeq" id="WP_127778930.1">
    <property type="nucleotide sequence ID" value="NZ_SADD01000001.1"/>
</dbReference>
<protein>
    <submittedName>
        <fullName evidence="1">Uncharacterized protein</fullName>
    </submittedName>
</protein>
<sequence>MARDLEKDLEKALEVIESASEDWIVSILHSYGAELSERRVGPDLGQGLIHQSLSESGFKTVVKEHYERHAMLDELIALLSPNVHEHATVRTWSEVIQFWGGDNSSRDVVLSSQNTLINQLVSATGVERLALSCPHARHKKQGARDVIHVRVVGRNATDEDADEVYA</sequence>
<evidence type="ECO:0000313" key="2">
    <source>
        <dbReference type="Proteomes" id="UP000282926"/>
    </source>
</evidence>
<organism evidence="1 2">
    <name type="scientific">Lujinxingia sediminis</name>
    <dbReference type="NCBI Taxonomy" id="2480984"/>
    <lineage>
        <taxon>Bacteria</taxon>
        <taxon>Deltaproteobacteria</taxon>
        <taxon>Bradymonadales</taxon>
        <taxon>Lujinxingiaceae</taxon>
        <taxon>Lujinxingia</taxon>
    </lineage>
</organism>
<proteinExistence type="predicted"/>
<reference evidence="1 2" key="1">
    <citation type="submission" date="2019-01" db="EMBL/GenBank/DDBJ databases">
        <title>Lujinxingia litoralis gen. nov., sp. nov. and Lujinxingia sediminis gen. nov., sp. nov., new members in the order Bradymonadales, isolated from coastal sediment.</title>
        <authorList>
            <person name="Li C.-M."/>
        </authorList>
    </citation>
    <scope>NUCLEOTIDE SEQUENCE [LARGE SCALE GENOMIC DNA]</scope>
    <source>
        <strain evidence="1 2">SEH01</strain>
    </source>
</reference>
<gene>
    <name evidence="1" type="ORF">EA187_01410</name>
</gene>
<name>A0ABY0CW66_9DELT</name>
<dbReference type="EMBL" id="SADD01000001">
    <property type="protein sequence ID" value="RVU48123.1"/>
    <property type="molecule type" value="Genomic_DNA"/>
</dbReference>
<keyword evidence="2" id="KW-1185">Reference proteome</keyword>
<evidence type="ECO:0000313" key="1">
    <source>
        <dbReference type="EMBL" id="RVU48123.1"/>
    </source>
</evidence>
<accession>A0ABY0CW66</accession>
<dbReference type="Proteomes" id="UP000282926">
    <property type="component" value="Unassembled WGS sequence"/>
</dbReference>